<organism evidence="7 8">
    <name type="scientific">Mucilaginibacter gynuensis</name>
    <dbReference type="NCBI Taxonomy" id="1302236"/>
    <lineage>
        <taxon>Bacteria</taxon>
        <taxon>Pseudomonadati</taxon>
        <taxon>Bacteroidota</taxon>
        <taxon>Sphingobacteriia</taxon>
        <taxon>Sphingobacteriales</taxon>
        <taxon>Sphingobacteriaceae</taxon>
        <taxon>Mucilaginibacter</taxon>
    </lineage>
</organism>
<dbReference type="InterPro" id="IPR014284">
    <property type="entry name" value="RNA_pol_sigma-70_dom"/>
</dbReference>
<dbReference type="PANTHER" id="PTHR43133:SF46">
    <property type="entry name" value="RNA POLYMERASE SIGMA-70 FACTOR ECF SUBFAMILY"/>
    <property type="match status" value="1"/>
</dbReference>
<name>A0ABP8FWJ9_9SPHI</name>
<evidence type="ECO:0000313" key="7">
    <source>
        <dbReference type="EMBL" id="GAA4312486.1"/>
    </source>
</evidence>
<dbReference type="Pfam" id="PF04542">
    <property type="entry name" value="Sigma70_r2"/>
    <property type="match status" value="1"/>
</dbReference>
<keyword evidence="4" id="KW-0804">Transcription</keyword>
<proteinExistence type="inferred from homology"/>
<dbReference type="InterPro" id="IPR014327">
    <property type="entry name" value="RNA_pol_sigma70_bacteroid"/>
</dbReference>
<reference evidence="8" key="1">
    <citation type="journal article" date="2019" name="Int. J. Syst. Evol. Microbiol.">
        <title>The Global Catalogue of Microorganisms (GCM) 10K type strain sequencing project: providing services to taxonomists for standard genome sequencing and annotation.</title>
        <authorList>
            <consortium name="The Broad Institute Genomics Platform"/>
            <consortium name="The Broad Institute Genome Sequencing Center for Infectious Disease"/>
            <person name="Wu L."/>
            <person name="Ma J."/>
        </authorList>
    </citation>
    <scope>NUCLEOTIDE SEQUENCE [LARGE SCALE GENOMIC DNA]</scope>
    <source>
        <strain evidence="8">JCM 17705</strain>
    </source>
</reference>
<evidence type="ECO:0000256" key="2">
    <source>
        <dbReference type="ARBA" id="ARBA00023015"/>
    </source>
</evidence>
<dbReference type="CDD" id="cd06171">
    <property type="entry name" value="Sigma70_r4"/>
    <property type="match status" value="1"/>
</dbReference>
<accession>A0ABP8FWJ9</accession>
<dbReference type="InterPro" id="IPR007627">
    <property type="entry name" value="RNA_pol_sigma70_r2"/>
</dbReference>
<evidence type="ECO:0000313" key="8">
    <source>
        <dbReference type="Proteomes" id="UP001500582"/>
    </source>
</evidence>
<dbReference type="SUPFAM" id="SSF88659">
    <property type="entry name" value="Sigma3 and sigma4 domains of RNA polymerase sigma factors"/>
    <property type="match status" value="1"/>
</dbReference>
<dbReference type="InterPro" id="IPR039425">
    <property type="entry name" value="RNA_pol_sigma-70-like"/>
</dbReference>
<evidence type="ECO:0000256" key="1">
    <source>
        <dbReference type="ARBA" id="ARBA00010641"/>
    </source>
</evidence>
<feature type="domain" description="RNA polymerase sigma-70 region 2" evidence="5">
    <location>
        <begin position="26"/>
        <end position="90"/>
    </location>
</feature>
<dbReference type="EMBL" id="BAABFT010000002">
    <property type="protein sequence ID" value="GAA4312486.1"/>
    <property type="molecule type" value="Genomic_DNA"/>
</dbReference>
<gene>
    <name evidence="7" type="ORF">GCM10023149_07860</name>
</gene>
<protein>
    <submittedName>
        <fullName evidence="7">RNA polymerase sigma-70 factor</fullName>
    </submittedName>
</protein>
<comment type="similarity">
    <text evidence="1">Belongs to the sigma-70 factor family. ECF subfamily.</text>
</comment>
<dbReference type="RefSeq" id="WP_345209696.1">
    <property type="nucleotide sequence ID" value="NZ_BAABFT010000002.1"/>
</dbReference>
<dbReference type="InterPro" id="IPR036388">
    <property type="entry name" value="WH-like_DNA-bd_sf"/>
</dbReference>
<dbReference type="PANTHER" id="PTHR43133">
    <property type="entry name" value="RNA POLYMERASE ECF-TYPE SIGMA FACTO"/>
    <property type="match status" value="1"/>
</dbReference>
<dbReference type="SUPFAM" id="SSF88946">
    <property type="entry name" value="Sigma2 domain of RNA polymerase sigma factors"/>
    <property type="match status" value="1"/>
</dbReference>
<keyword evidence="2" id="KW-0805">Transcription regulation</keyword>
<dbReference type="Gene3D" id="1.10.1740.10">
    <property type="match status" value="1"/>
</dbReference>
<dbReference type="NCBIfam" id="TIGR02937">
    <property type="entry name" value="sigma70-ECF"/>
    <property type="match status" value="1"/>
</dbReference>
<dbReference type="InterPro" id="IPR013249">
    <property type="entry name" value="RNA_pol_sigma70_r4_t2"/>
</dbReference>
<evidence type="ECO:0000256" key="4">
    <source>
        <dbReference type="ARBA" id="ARBA00023163"/>
    </source>
</evidence>
<sequence>MGLHTLPDDELQQYLFHNNEQAFTVLYDRYAADVMGMLLKILKSEALAQDVMQEVFLKIWNQRSRLQHVKVFKAYLFITARNHALNSLKTAIRSQTAIGEIIQAAVSERNTTDDELLSKEYLQFIEQVLDRLPSRSREIFAMCRTQEKSYAEVAEELGISRNAVKNHMVYSMKVLRSAVENELGIPLSILIAVLFKH</sequence>
<dbReference type="NCBIfam" id="TIGR02985">
    <property type="entry name" value="Sig70_bacteroi1"/>
    <property type="match status" value="1"/>
</dbReference>
<feature type="domain" description="RNA polymerase sigma factor 70 region 4 type 2" evidence="6">
    <location>
        <begin position="125"/>
        <end position="168"/>
    </location>
</feature>
<evidence type="ECO:0000259" key="5">
    <source>
        <dbReference type="Pfam" id="PF04542"/>
    </source>
</evidence>
<dbReference type="Proteomes" id="UP001500582">
    <property type="component" value="Unassembled WGS sequence"/>
</dbReference>
<evidence type="ECO:0000259" key="6">
    <source>
        <dbReference type="Pfam" id="PF08281"/>
    </source>
</evidence>
<dbReference type="Gene3D" id="1.10.10.10">
    <property type="entry name" value="Winged helix-like DNA-binding domain superfamily/Winged helix DNA-binding domain"/>
    <property type="match status" value="1"/>
</dbReference>
<comment type="caution">
    <text evidence="7">The sequence shown here is derived from an EMBL/GenBank/DDBJ whole genome shotgun (WGS) entry which is preliminary data.</text>
</comment>
<dbReference type="InterPro" id="IPR013324">
    <property type="entry name" value="RNA_pol_sigma_r3/r4-like"/>
</dbReference>
<dbReference type="Pfam" id="PF08281">
    <property type="entry name" value="Sigma70_r4_2"/>
    <property type="match status" value="1"/>
</dbReference>
<evidence type="ECO:0000256" key="3">
    <source>
        <dbReference type="ARBA" id="ARBA00023082"/>
    </source>
</evidence>
<dbReference type="InterPro" id="IPR013325">
    <property type="entry name" value="RNA_pol_sigma_r2"/>
</dbReference>
<keyword evidence="8" id="KW-1185">Reference proteome</keyword>
<keyword evidence="3" id="KW-0731">Sigma factor</keyword>